<accession>A0A3P7DTZ8</accession>
<organism evidence="1 2">
    <name type="scientific">Schistocephalus solidus</name>
    <name type="common">Tapeworm</name>
    <dbReference type="NCBI Taxonomy" id="70667"/>
    <lineage>
        <taxon>Eukaryota</taxon>
        <taxon>Metazoa</taxon>
        <taxon>Spiralia</taxon>
        <taxon>Lophotrochozoa</taxon>
        <taxon>Platyhelminthes</taxon>
        <taxon>Cestoda</taxon>
        <taxon>Eucestoda</taxon>
        <taxon>Diphyllobothriidea</taxon>
        <taxon>Diphyllobothriidae</taxon>
        <taxon>Schistocephalus</taxon>
    </lineage>
</organism>
<evidence type="ECO:0000313" key="1">
    <source>
        <dbReference type="EMBL" id="VDL90244.1"/>
    </source>
</evidence>
<dbReference type="AlphaFoldDB" id="A0A3P7DTZ8"/>
<dbReference type="EMBL" id="UYSU01032672">
    <property type="protein sequence ID" value="VDL90244.1"/>
    <property type="molecule type" value="Genomic_DNA"/>
</dbReference>
<gene>
    <name evidence="1" type="ORF">SSLN_LOCUS3859</name>
</gene>
<dbReference type="STRING" id="70667.A0A3P7DTZ8"/>
<dbReference type="OrthoDB" id="6276376at2759"/>
<proteinExistence type="predicted"/>
<name>A0A3P7DTZ8_SCHSO</name>
<reference evidence="1 2" key="1">
    <citation type="submission" date="2018-11" db="EMBL/GenBank/DDBJ databases">
        <authorList>
            <consortium name="Pathogen Informatics"/>
        </authorList>
    </citation>
    <scope>NUCLEOTIDE SEQUENCE [LARGE SCALE GENOMIC DNA]</scope>
    <source>
        <strain evidence="1 2">NST_G2</strain>
    </source>
</reference>
<evidence type="ECO:0000313" key="2">
    <source>
        <dbReference type="Proteomes" id="UP000275846"/>
    </source>
</evidence>
<dbReference type="Proteomes" id="UP000275846">
    <property type="component" value="Unassembled WGS sequence"/>
</dbReference>
<keyword evidence="2" id="KW-1185">Reference proteome</keyword>
<protein>
    <submittedName>
        <fullName evidence="1">Uncharacterized protein</fullName>
    </submittedName>
</protein>
<sequence>MIRQKSTMMRLWKRALISGALKAIGLNEKQSILDNIGAHELPTWVYFPDVERAEWLNKSLYSIPGYPPNVALYYRLHCSTNCQWLLAGISSTFYLPTNRPGIGGVKVYTEESIRRDEIVMDVDVMFVLSAPGSPSLKGFTVTDYGNWAGL</sequence>